<evidence type="ECO:0000313" key="2">
    <source>
        <dbReference type="Proteomes" id="UP000784294"/>
    </source>
</evidence>
<sequence>MRCQGEQTILGCRPVLSQNVAKLIVHTNKVNMKTANTTQEKLGKQKTVFQLAKNQSYTRPASVVKAESLEMFRETKRLLRASDGTCQVSLTSYRLNMTCEADSCPSRQTFVTDCQNGSREIVVLEHVAQSSVSCVPVVKRTVKMCRSCCPSINQMVTMCNQGKRRLIRVFWEEVNKCCVKRKLVDVLPCKESCPADSVVQTTCLYGQRLRYRIYYVGEACSQLVAAEALPCDPAN</sequence>
<name>A0A448X638_9PLAT</name>
<dbReference type="AlphaFoldDB" id="A0A448X638"/>
<evidence type="ECO:0000313" key="1">
    <source>
        <dbReference type="EMBL" id="VEL29090.1"/>
    </source>
</evidence>
<dbReference type="Proteomes" id="UP000784294">
    <property type="component" value="Unassembled WGS sequence"/>
</dbReference>
<organism evidence="1 2">
    <name type="scientific">Protopolystoma xenopodis</name>
    <dbReference type="NCBI Taxonomy" id="117903"/>
    <lineage>
        <taxon>Eukaryota</taxon>
        <taxon>Metazoa</taxon>
        <taxon>Spiralia</taxon>
        <taxon>Lophotrochozoa</taxon>
        <taxon>Platyhelminthes</taxon>
        <taxon>Monogenea</taxon>
        <taxon>Polyopisthocotylea</taxon>
        <taxon>Polystomatidea</taxon>
        <taxon>Polystomatidae</taxon>
        <taxon>Protopolystoma</taxon>
    </lineage>
</organism>
<comment type="caution">
    <text evidence="1">The sequence shown here is derived from an EMBL/GenBank/DDBJ whole genome shotgun (WGS) entry which is preliminary data.</text>
</comment>
<protein>
    <submittedName>
        <fullName evidence="1">Uncharacterized protein</fullName>
    </submittedName>
</protein>
<dbReference type="EMBL" id="CAAALY010100226">
    <property type="protein sequence ID" value="VEL29090.1"/>
    <property type="molecule type" value="Genomic_DNA"/>
</dbReference>
<proteinExistence type="predicted"/>
<keyword evidence="2" id="KW-1185">Reference proteome</keyword>
<reference evidence="1" key="1">
    <citation type="submission" date="2018-11" db="EMBL/GenBank/DDBJ databases">
        <authorList>
            <consortium name="Pathogen Informatics"/>
        </authorList>
    </citation>
    <scope>NUCLEOTIDE SEQUENCE</scope>
</reference>
<accession>A0A448X638</accession>
<gene>
    <name evidence="1" type="ORF">PXEA_LOCUS22530</name>
</gene>